<evidence type="ECO:0000256" key="4">
    <source>
        <dbReference type="ARBA" id="ARBA00023136"/>
    </source>
</evidence>
<gene>
    <name evidence="5" type="ORF">PACLA_8A047561</name>
</gene>
<organism evidence="5 6">
    <name type="scientific">Paramuricea clavata</name>
    <name type="common">Red gorgonian</name>
    <name type="synonym">Violescent sea-whip</name>
    <dbReference type="NCBI Taxonomy" id="317549"/>
    <lineage>
        <taxon>Eukaryota</taxon>
        <taxon>Metazoa</taxon>
        <taxon>Cnidaria</taxon>
        <taxon>Anthozoa</taxon>
        <taxon>Octocorallia</taxon>
        <taxon>Malacalcyonacea</taxon>
        <taxon>Plexauridae</taxon>
        <taxon>Paramuricea</taxon>
    </lineage>
</organism>
<protein>
    <submittedName>
        <fullName evidence="5">Acetyl-coenzyme A transporter 1</fullName>
    </submittedName>
</protein>
<sequence length="508" mass="56841">MAISRRTVIQQEDGPERISEKLSKEKENMKQDRGSIALLLLLYILQGMPLGLAGSIPLILQSRHVVYKDQAVFSFAFWPFSVKLLWAPIVDSVFSRRMGRRKSWLIPTQYLIGLFIIVLSSEADALLGQDNKDTAINVYKLTALFFSLCFLAATQDIATDGWALTMLSTKNVAYASTCNSVGQTAGYFLGNICFLALTSPDLANKYLRSTPQQTGIIKISDFLLFWGLLFIVTTTLVWIFKHEKDDVVKHGVTAAYKTAWKIICLPNVQQFMVILLTIKIGFAVTDAATGLKLIEAGVPKETLAMLAVPMIPLQIILPWIISRYTSGPRPLDISLNAMPFRLLMSIVLCLCVWWAHHVRTPGEQDFPVYFYLVLLLFYALHQVTTNCMFVAIMAFNARVSDPVVGGTYMTLLNTLSNLGGVWTSTTALWFVDVLTWKSCVGANTTHVTCSSKLNEKMCTDAGGNCITDIDGYYIETVICICIGFLWLRWKRHTTSQLQDQDPSTWKTS</sequence>
<dbReference type="GO" id="GO:0008521">
    <property type="term" value="F:acetyl-CoA transmembrane transporter activity"/>
    <property type="evidence" value="ECO:0007669"/>
    <property type="project" value="InterPro"/>
</dbReference>
<dbReference type="SUPFAM" id="SSF103473">
    <property type="entry name" value="MFS general substrate transporter"/>
    <property type="match status" value="1"/>
</dbReference>
<dbReference type="AlphaFoldDB" id="A0A7D9HZU5"/>
<proteinExistence type="predicted"/>
<dbReference type="OrthoDB" id="6415790at2759"/>
<keyword evidence="3" id="KW-1133">Transmembrane helix</keyword>
<dbReference type="GO" id="GO:0035348">
    <property type="term" value="P:acetyl-CoA transmembrane transport"/>
    <property type="evidence" value="ECO:0007669"/>
    <property type="project" value="InterPro"/>
</dbReference>
<accession>A0A7D9HZU5</accession>
<dbReference type="InterPro" id="IPR004752">
    <property type="entry name" value="AmpG_permease/AT-1"/>
</dbReference>
<dbReference type="PANTHER" id="PTHR12778:SF9">
    <property type="entry name" value="ACETYL-COENZYME A TRANSPORTER 1"/>
    <property type="match status" value="1"/>
</dbReference>
<evidence type="ECO:0000256" key="2">
    <source>
        <dbReference type="ARBA" id="ARBA00022692"/>
    </source>
</evidence>
<keyword evidence="4" id="KW-0472">Membrane</keyword>
<reference evidence="5" key="1">
    <citation type="submission" date="2020-04" db="EMBL/GenBank/DDBJ databases">
        <authorList>
            <person name="Alioto T."/>
            <person name="Alioto T."/>
            <person name="Gomez Garrido J."/>
        </authorList>
    </citation>
    <scope>NUCLEOTIDE SEQUENCE</scope>
    <source>
        <strain evidence="5">A484AB</strain>
    </source>
</reference>
<keyword evidence="2" id="KW-0812">Transmembrane</keyword>
<dbReference type="EMBL" id="CACRXK020002189">
    <property type="protein sequence ID" value="CAB3993113.1"/>
    <property type="molecule type" value="Genomic_DNA"/>
</dbReference>
<dbReference type="InterPro" id="IPR024371">
    <property type="entry name" value="AcetylCoA_trans_1-like"/>
</dbReference>
<evidence type="ECO:0000256" key="3">
    <source>
        <dbReference type="ARBA" id="ARBA00022989"/>
    </source>
</evidence>
<evidence type="ECO:0000313" key="6">
    <source>
        <dbReference type="Proteomes" id="UP001152795"/>
    </source>
</evidence>
<dbReference type="Proteomes" id="UP001152795">
    <property type="component" value="Unassembled WGS sequence"/>
</dbReference>
<comment type="caution">
    <text evidence="5">The sequence shown here is derived from an EMBL/GenBank/DDBJ whole genome shotgun (WGS) entry which is preliminary data.</text>
</comment>
<evidence type="ECO:0000256" key="1">
    <source>
        <dbReference type="ARBA" id="ARBA00004141"/>
    </source>
</evidence>
<name>A0A7D9HZU5_PARCT</name>
<dbReference type="Gene3D" id="1.20.1250.20">
    <property type="entry name" value="MFS general substrate transporter like domains"/>
    <property type="match status" value="1"/>
</dbReference>
<comment type="subcellular location">
    <subcellularLocation>
        <location evidence="1">Membrane</location>
        <topology evidence="1">Multi-pass membrane protein</topology>
    </subcellularLocation>
</comment>
<keyword evidence="6" id="KW-1185">Reference proteome</keyword>
<dbReference type="Pfam" id="PF13000">
    <property type="entry name" value="Acatn"/>
    <property type="match status" value="3"/>
</dbReference>
<dbReference type="PANTHER" id="PTHR12778">
    <property type="entry name" value="SOLUTE CARRIER FAMILY 33 ACETYL-COA TRANSPORTER -RELATED"/>
    <property type="match status" value="1"/>
</dbReference>
<evidence type="ECO:0000313" key="5">
    <source>
        <dbReference type="EMBL" id="CAB3993113.1"/>
    </source>
</evidence>
<dbReference type="GO" id="GO:0016020">
    <property type="term" value="C:membrane"/>
    <property type="evidence" value="ECO:0007669"/>
    <property type="project" value="UniProtKB-SubCell"/>
</dbReference>
<dbReference type="InterPro" id="IPR036259">
    <property type="entry name" value="MFS_trans_sf"/>
</dbReference>